<gene>
    <name evidence="1" type="ORF">NDU88_002968</name>
</gene>
<sequence length="191" mass="21759">MLQKHKLKGTRGNSFFKSLLLEHKEALKDQRSEDPANKQLLTTGQRMPMHLLSSLNADLDAKTYSTEVAVEAMMTYITGRLRPTEQILHKREGGVGALESSHTPKDSFIRGSNGKTRRTDVMIKTVEEMMENLTADATNHTRTYKRVMCCALDNSHTKMVSFTGRSNDFQDCAIHTMINLERQTETLEYIY</sequence>
<name>A0AAV7W143_PLEWA</name>
<evidence type="ECO:0000313" key="2">
    <source>
        <dbReference type="Proteomes" id="UP001066276"/>
    </source>
</evidence>
<proteinExistence type="predicted"/>
<organism evidence="1 2">
    <name type="scientific">Pleurodeles waltl</name>
    <name type="common">Iberian ribbed newt</name>
    <dbReference type="NCBI Taxonomy" id="8319"/>
    <lineage>
        <taxon>Eukaryota</taxon>
        <taxon>Metazoa</taxon>
        <taxon>Chordata</taxon>
        <taxon>Craniata</taxon>
        <taxon>Vertebrata</taxon>
        <taxon>Euteleostomi</taxon>
        <taxon>Amphibia</taxon>
        <taxon>Batrachia</taxon>
        <taxon>Caudata</taxon>
        <taxon>Salamandroidea</taxon>
        <taxon>Salamandridae</taxon>
        <taxon>Pleurodelinae</taxon>
        <taxon>Pleurodeles</taxon>
    </lineage>
</organism>
<keyword evidence="2" id="KW-1185">Reference proteome</keyword>
<dbReference type="EMBL" id="JANPWB010000002">
    <property type="protein sequence ID" value="KAJ1207577.1"/>
    <property type="molecule type" value="Genomic_DNA"/>
</dbReference>
<protein>
    <submittedName>
        <fullName evidence="1">Uncharacterized protein</fullName>
    </submittedName>
</protein>
<reference evidence="1" key="1">
    <citation type="journal article" date="2022" name="bioRxiv">
        <title>Sequencing and chromosome-scale assembly of the giantPleurodeles waltlgenome.</title>
        <authorList>
            <person name="Brown T."/>
            <person name="Elewa A."/>
            <person name="Iarovenko S."/>
            <person name="Subramanian E."/>
            <person name="Araus A.J."/>
            <person name="Petzold A."/>
            <person name="Susuki M."/>
            <person name="Suzuki K.-i.T."/>
            <person name="Hayashi T."/>
            <person name="Toyoda A."/>
            <person name="Oliveira C."/>
            <person name="Osipova E."/>
            <person name="Leigh N.D."/>
            <person name="Simon A."/>
            <person name="Yun M.H."/>
        </authorList>
    </citation>
    <scope>NUCLEOTIDE SEQUENCE</scope>
    <source>
        <strain evidence="1">20211129_DDA</strain>
        <tissue evidence="1">Liver</tissue>
    </source>
</reference>
<accession>A0AAV7W143</accession>
<dbReference type="Proteomes" id="UP001066276">
    <property type="component" value="Chromosome 1_2"/>
</dbReference>
<comment type="caution">
    <text evidence="1">The sequence shown here is derived from an EMBL/GenBank/DDBJ whole genome shotgun (WGS) entry which is preliminary data.</text>
</comment>
<evidence type="ECO:0000313" key="1">
    <source>
        <dbReference type="EMBL" id="KAJ1207577.1"/>
    </source>
</evidence>
<dbReference type="AlphaFoldDB" id="A0AAV7W143"/>